<evidence type="ECO:0000313" key="1">
    <source>
        <dbReference type="EMBL" id="CAF1614142.1"/>
    </source>
</evidence>
<dbReference type="Proteomes" id="UP000663828">
    <property type="component" value="Unassembled WGS sequence"/>
</dbReference>
<reference evidence="1" key="1">
    <citation type="submission" date="2021-02" db="EMBL/GenBank/DDBJ databases">
        <authorList>
            <person name="Nowell W R."/>
        </authorList>
    </citation>
    <scope>NUCLEOTIDE SEQUENCE</scope>
</reference>
<evidence type="ECO:0000313" key="2">
    <source>
        <dbReference type="Proteomes" id="UP000663828"/>
    </source>
</evidence>
<keyword evidence="2" id="KW-1185">Reference proteome</keyword>
<proteinExistence type="predicted"/>
<dbReference type="EMBL" id="CAJNOR010007273">
    <property type="protein sequence ID" value="CAF1614142.1"/>
    <property type="molecule type" value="Genomic_DNA"/>
</dbReference>
<gene>
    <name evidence="1" type="ORF">XAT740_LOCUS49320</name>
</gene>
<accession>A0A816BPF2</accession>
<feature type="non-terminal residue" evidence="1">
    <location>
        <position position="1"/>
    </location>
</feature>
<organism evidence="1 2">
    <name type="scientific">Adineta ricciae</name>
    <name type="common">Rotifer</name>
    <dbReference type="NCBI Taxonomy" id="249248"/>
    <lineage>
        <taxon>Eukaryota</taxon>
        <taxon>Metazoa</taxon>
        <taxon>Spiralia</taxon>
        <taxon>Gnathifera</taxon>
        <taxon>Rotifera</taxon>
        <taxon>Eurotatoria</taxon>
        <taxon>Bdelloidea</taxon>
        <taxon>Adinetida</taxon>
        <taxon>Adinetidae</taxon>
        <taxon>Adineta</taxon>
    </lineage>
</organism>
<comment type="caution">
    <text evidence="1">The sequence shown here is derived from an EMBL/GenBank/DDBJ whole genome shotgun (WGS) entry which is preliminary data.</text>
</comment>
<name>A0A816BPF2_ADIRI</name>
<dbReference type="AlphaFoldDB" id="A0A816BPF2"/>
<sequence length="40" mass="4681">VDQPEEVWLEICGGTDKAKVTREEFVKYMTSNDPYQDFLV</sequence>
<protein>
    <submittedName>
        <fullName evidence="1">Uncharacterized protein</fullName>
    </submittedName>
</protein>